<dbReference type="InterPro" id="IPR051451">
    <property type="entry name" value="PhoH2-like"/>
</dbReference>
<evidence type="ECO:0000256" key="5">
    <source>
        <dbReference type="ARBA" id="ARBA00022840"/>
    </source>
</evidence>
<dbReference type="RefSeq" id="WP_261188712.1">
    <property type="nucleotide sequence ID" value="NZ_JAXBLV010000229.1"/>
</dbReference>
<evidence type="ECO:0000313" key="8">
    <source>
        <dbReference type="EMBL" id="MDY3563034.1"/>
    </source>
</evidence>
<sequence>MPDLLPTTRTVVIEDRDEAVLLFGTRDQYLRTLRDAFGVKATYRNPELRIEGSSEGAEQFERALQQVRQVVRKRGRLEERDVTGVIEVIKGGTARGSSPLAATEVGRNLRTRTDGQGRYVQALQSNDAVICVGPAGSGKTYLAVAWAVSLLNTKKVKKIVLVRPAVEAGERLGYLPGDLVAKISPYLRPLYDALADMMEPDTVKKYMESEVIEILPLAYMRGRTLSHACIILDEGQNATCEQMKMFLTRMGTNSRVIVTGDMTQIDLPRTVRSGLADAVQRLKDVEGLAVVHLEQADIVRNPLVTRIVKAYEDEASKARKPGA</sequence>
<name>A0ABU5F6B7_9BACT</name>
<dbReference type="InterPro" id="IPR003714">
    <property type="entry name" value="PhoH"/>
</dbReference>
<dbReference type="PANTHER" id="PTHR30473">
    <property type="entry name" value="PROTEIN PHOH"/>
    <property type="match status" value="1"/>
</dbReference>
<evidence type="ECO:0000256" key="6">
    <source>
        <dbReference type="ARBA" id="ARBA00039970"/>
    </source>
</evidence>
<dbReference type="PANTHER" id="PTHR30473:SF1">
    <property type="entry name" value="PHOH-LIKE PROTEIN"/>
    <property type="match status" value="1"/>
</dbReference>
<reference evidence="9" key="1">
    <citation type="journal article" date="2023" name="Mar. Drugs">
        <title>Gemmata algarum, a Novel Planctomycete Isolated from an Algal Mat, Displays Antimicrobial Activity.</title>
        <authorList>
            <person name="Kumar G."/>
            <person name="Kallscheuer N."/>
            <person name="Kashif M."/>
            <person name="Ahamad S."/>
            <person name="Jagadeeshwari U."/>
            <person name="Pannikurungottu S."/>
            <person name="Haufschild T."/>
            <person name="Kabuu M."/>
            <person name="Sasikala C."/>
            <person name="Jogler C."/>
            <person name="Ramana C."/>
        </authorList>
    </citation>
    <scope>NUCLEOTIDE SEQUENCE [LARGE SCALE GENOMIC DNA]</scope>
    <source>
        <strain evidence="9">JC673</strain>
    </source>
</reference>
<protein>
    <recommendedName>
        <fullName evidence="6">PhoH-like protein</fullName>
    </recommendedName>
</protein>
<evidence type="ECO:0000256" key="3">
    <source>
        <dbReference type="ARBA" id="ARBA00022490"/>
    </source>
</evidence>
<organism evidence="8 9">
    <name type="scientific">Gemmata algarum</name>
    <dbReference type="NCBI Taxonomy" id="2975278"/>
    <lineage>
        <taxon>Bacteria</taxon>
        <taxon>Pseudomonadati</taxon>
        <taxon>Planctomycetota</taxon>
        <taxon>Planctomycetia</taxon>
        <taxon>Gemmatales</taxon>
        <taxon>Gemmataceae</taxon>
        <taxon>Gemmata</taxon>
    </lineage>
</organism>
<comment type="subcellular location">
    <subcellularLocation>
        <location evidence="1">Cytoplasm</location>
    </subcellularLocation>
</comment>
<evidence type="ECO:0000256" key="2">
    <source>
        <dbReference type="ARBA" id="ARBA00010393"/>
    </source>
</evidence>
<evidence type="ECO:0000256" key="4">
    <source>
        <dbReference type="ARBA" id="ARBA00022741"/>
    </source>
</evidence>
<dbReference type="SUPFAM" id="SSF52540">
    <property type="entry name" value="P-loop containing nucleoside triphosphate hydrolases"/>
    <property type="match status" value="1"/>
</dbReference>
<dbReference type="EMBL" id="JAXBLV010000229">
    <property type="protein sequence ID" value="MDY3563034.1"/>
    <property type="molecule type" value="Genomic_DNA"/>
</dbReference>
<evidence type="ECO:0000259" key="7">
    <source>
        <dbReference type="Pfam" id="PF02562"/>
    </source>
</evidence>
<keyword evidence="9" id="KW-1185">Reference proteome</keyword>
<feature type="domain" description="PhoH-like protein" evidence="7">
    <location>
        <begin position="109"/>
        <end position="312"/>
    </location>
</feature>
<accession>A0ABU5F6B7</accession>
<keyword evidence="4" id="KW-0547">Nucleotide-binding</keyword>
<evidence type="ECO:0000313" key="9">
    <source>
        <dbReference type="Proteomes" id="UP001272242"/>
    </source>
</evidence>
<dbReference type="Proteomes" id="UP001272242">
    <property type="component" value="Unassembled WGS sequence"/>
</dbReference>
<proteinExistence type="inferred from homology"/>
<comment type="caution">
    <text evidence="8">The sequence shown here is derived from an EMBL/GenBank/DDBJ whole genome shotgun (WGS) entry which is preliminary data.</text>
</comment>
<evidence type="ECO:0000256" key="1">
    <source>
        <dbReference type="ARBA" id="ARBA00004496"/>
    </source>
</evidence>
<comment type="similarity">
    <text evidence="2">Belongs to the PhoH family.</text>
</comment>
<keyword evidence="3" id="KW-0963">Cytoplasm</keyword>
<keyword evidence="5" id="KW-0067">ATP-binding</keyword>
<gene>
    <name evidence="8" type="ORF">R5W23_004517</name>
</gene>
<dbReference type="InterPro" id="IPR027417">
    <property type="entry name" value="P-loop_NTPase"/>
</dbReference>
<dbReference type="Gene3D" id="3.40.50.300">
    <property type="entry name" value="P-loop containing nucleotide triphosphate hydrolases"/>
    <property type="match status" value="1"/>
</dbReference>
<dbReference type="Pfam" id="PF02562">
    <property type="entry name" value="PhoH"/>
    <property type="match status" value="1"/>
</dbReference>